<dbReference type="GeneID" id="63750558"/>
<name>A0A1L9RXZ1_ASPWE</name>
<gene>
    <name evidence="2" type="ORF">ASPWEDRAFT_37551</name>
</gene>
<evidence type="ECO:0000313" key="3">
    <source>
        <dbReference type="Proteomes" id="UP000184383"/>
    </source>
</evidence>
<keyword evidence="3" id="KW-1185">Reference proteome</keyword>
<dbReference type="Proteomes" id="UP000184383">
    <property type="component" value="Unassembled WGS sequence"/>
</dbReference>
<evidence type="ECO:0000313" key="2">
    <source>
        <dbReference type="EMBL" id="OJJ39717.1"/>
    </source>
</evidence>
<feature type="transmembrane region" description="Helical" evidence="1">
    <location>
        <begin position="20"/>
        <end position="38"/>
    </location>
</feature>
<dbReference type="RefSeq" id="XP_040693393.1">
    <property type="nucleotide sequence ID" value="XM_040834710.1"/>
</dbReference>
<sequence>MMRIRSPERSNNSRHFWSSWLFSVYWISVHWISVHWTWVNMIKNGMGHGGWDMIKDIGGII</sequence>
<keyword evidence="1" id="KW-1133">Transmembrane helix</keyword>
<evidence type="ECO:0000256" key="1">
    <source>
        <dbReference type="SAM" id="Phobius"/>
    </source>
</evidence>
<dbReference type="EMBL" id="KV878210">
    <property type="protein sequence ID" value="OJJ39717.1"/>
    <property type="molecule type" value="Genomic_DNA"/>
</dbReference>
<proteinExistence type="predicted"/>
<organism evidence="2 3">
    <name type="scientific">Aspergillus wentii DTO 134E9</name>
    <dbReference type="NCBI Taxonomy" id="1073089"/>
    <lineage>
        <taxon>Eukaryota</taxon>
        <taxon>Fungi</taxon>
        <taxon>Dikarya</taxon>
        <taxon>Ascomycota</taxon>
        <taxon>Pezizomycotina</taxon>
        <taxon>Eurotiomycetes</taxon>
        <taxon>Eurotiomycetidae</taxon>
        <taxon>Eurotiales</taxon>
        <taxon>Aspergillaceae</taxon>
        <taxon>Aspergillus</taxon>
        <taxon>Aspergillus subgen. Cremei</taxon>
    </lineage>
</organism>
<keyword evidence="1" id="KW-0472">Membrane</keyword>
<accession>A0A1L9RXZ1</accession>
<protein>
    <submittedName>
        <fullName evidence="2">Uncharacterized protein</fullName>
    </submittedName>
</protein>
<reference evidence="3" key="1">
    <citation type="journal article" date="2017" name="Genome Biol.">
        <title>Comparative genomics reveals high biological diversity and specific adaptations in the industrially and medically important fungal genus Aspergillus.</title>
        <authorList>
            <person name="de Vries R.P."/>
            <person name="Riley R."/>
            <person name="Wiebenga A."/>
            <person name="Aguilar-Osorio G."/>
            <person name="Amillis S."/>
            <person name="Uchima C.A."/>
            <person name="Anderluh G."/>
            <person name="Asadollahi M."/>
            <person name="Askin M."/>
            <person name="Barry K."/>
            <person name="Battaglia E."/>
            <person name="Bayram O."/>
            <person name="Benocci T."/>
            <person name="Braus-Stromeyer S.A."/>
            <person name="Caldana C."/>
            <person name="Canovas D."/>
            <person name="Cerqueira G.C."/>
            <person name="Chen F."/>
            <person name="Chen W."/>
            <person name="Choi C."/>
            <person name="Clum A."/>
            <person name="Dos Santos R.A."/>
            <person name="Damasio A.R."/>
            <person name="Diallinas G."/>
            <person name="Emri T."/>
            <person name="Fekete E."/>
            <person name="Flipphi M."/>
            <person name="Freyberg S."/>
            <person name="Gallo A."/>
            <person name="Gournas C."/>
            <person name="Habgood R."/>
            <person name="Hainaut M."/>
            <person name="Harispe M.L."/>
            <person name="Henrissat B."/>
            <person name="Hilden K.S."/>
            <person name="Hope R."/>
            <person name="Hossain A."/>
            <person name="Karabika E."/>
            <person name="Karaffa L."/>
            <person name="Karanyi Z."/>
            <person name="Krasevec N."/>
            <person name="Kuo A."/>
            <person name="Kusch H."/>
            <person name="LaButti K."/>
            <person name="Lagendijk E.L."/>
            <person name="Lapidus A."/>
            <person name="Levasseur A."/>
            <person name="Lindquist E."/>
            <person name="Lipzen A."/>
            <person name="Logrieco A.F."/>
            <person name="MacCabe A."/>
            <person name="Maekelae M.R."/>
            <person name="Malavazi I."/>
            <person name="Melin P."/>
            <person name="Meyer V."/>
            <person name="Mielnichuk N."/>
            <person name="Miskei M."/>
            <person name="Molnar A.P."/>
            <person name="Mule G."/>
            <person name="Ngan C.Y."/>
            <person name="Orejas M."/>
            <person name="Orosz E."/>
            <person name="Ouedraogo J.P."/>
            <person name="Overkamp K.M."/>
            <person name="Park H.-S."/>
            <person name="Perrone G."/>
            <person name="Piumi F."/>
            <person name="Punt P.J."/>
            <person name="Ram A.F."/>
            <person name="Ramon A."/>
            <person name="Rauscher S."/>
            <person name="Record E."/>
            <person name="Riano-Pachon D.M."/>
            <person name="Robert V."/>
            <person name="Roehrig J."/>
            <person name="Ruller R."/>
            <person name="Salamov A."/>
            <person name="Salih N.S."/>
            <person name="Samson R.A."/>
            <person name="Sandor E."/>
            <person name="Sanguinetti M."/>
            <person name="Schuetze T."/>
            <person name="Sepcic K."/>
            <person name="Shelest E."/>
            <person name="Sherlock G."/>
            <person name="Sophianopoulou V."/>
            <person name="Squina F.M."/>
            <person name="Sun H."/>
            <person name="Susca A."/>
            <person name="Todd R.B."/>
            <person name="Tsang A."/>
            <person name="Unkles S.E."/>
            <person name="van de Wiele N."/>
            <person name="van Rossen-Uffink D."/>
            <person name="Oliveira J.V."/>
            <person name="Vesth T.C."/>
            <person name="Visser J."/>
            <person name="Yu J.-H."/>
            <person name="Zhou M."/>
            <person name="Andersen M.R."/>
            <person name="Archer D.B."/>
            <person name="Baker S.E."/>
            <person name="Benoit I."/>
            <person name="Brakhage A.A."/>
            <person name="Braus G.H."/>
            <person name="Fischer R."/>
            <person name="Frisvad J.C."/>
            <person name="Goldman G.H."/>
            <person name="Houbraken J."/>
            <person name="Oakley B."/>
            <person name="Pocsi I."/>
            <person name="Scazzocchio C."/>
            <person name="Seiboth B."/>
            <person name="vanKuyk P.A."/>
            <person name="Wortman J."/>
            <person name="Dyer P.S."/>
            <person name="Grigoriev I.V."/>
        </authorList>
    </citation>
    <scope>NUCLEOTIDE SEQUENCE [LARGE SCALE GENOMIC DNA]</scope>
    <source>
        <strain evidence="3">DTO 134E9</strain>
    </source>
</reference>
<keyword evidence="1" id="KW-0812">Transmembrane</keyword>
<dbReference type="AlphaFoldDB" id="A0A1L9RXZ1"/>
<dbReference type="VEuPathDB" id="FungiDB:ASPWEDRAFT_37551"/>